<dbReference type="Proteomes" id="UP000199614">
    <property type="component" value="Unassembled WGS sequence"/>
</dbReference>
<dbReference type="GO" id="GO:0000287">
    <property type="term" value="F:magnesium ion binding"/>
    <property type="evidence" value="ECO:0007669"/>
    <property type="project" value="TreeGrafter"/>
</dbReference>
<reference evidence="1 2" key="1">
    <citation type="submission" date="2016-10" db="EMBL/GenBank/DDBJ databases">
        <authorList>
            <person name="de Groot N.N."/>
        </authorList>
    </citation>
    <scope>NUCLEOTIDE SEQUENCE [LARGE SCALE GENOMIC DNA]</scope>
    <source>
        <strain evidence="1 2">CGMCC 4.1877</strain>
    </source>
</reference>
<dbReference type="SUPFAM" id="SSF56784">
    <property type="entry name" value="HAD-like"/>
    <property type="match status" value="1"/>
</dbReference>
<dbReference type="RefSeq" id="WP_093346655.1">
    <property type="nucleotide sequence ID" value="NZ_FOUY01000021.1"/>
</dbReference>
<sequence length="264" mass="27538">MTRPRLVALDIDGTIVHGRRPPSPPVLDAIAAAAKHAAVMLCTGRTVLGAGTALDQLGLDGGVTLTSNGAVEMDTASRRVLSVARFDVTAGVRRLREAFPGAVFGAEHVGVGQRVSAPFPDGILAGTVTEVGLDGVSREPTPKLIMYWPGRTPAETAARAAGLEFDDATMTLDHELPWVTLVPSGVSKASGLARVAQRLGVDRSEVLAVGDGDNDREMLRWAGHGVAMGQAPPEVHADADISTGTVADDGLATVLERFFQPRVL</sequence>
<name>A0A1I5BTG3_PSUAM</name>
<dbReference type="NCBIfam" id="TIGR01484">
    <property type="entry name" value="HAD-SF-IIB"/>
    <property type="match status" value="1"/>
</dbReference>
<organism evidence="1 2">
    <name type="scientific">Pseudonocardia ammonioxydans</name>
    <dbReference type="NCBI Taxonomy" id="260086"/>
    <lineage>
        <taxon>Bacteria</taxon>
        <taxon>Bacillati</taxon>
        <taxon>Actinomycetota</taxon>
        <taxon>Actinomycetes</taxon>
        <taxon>Pseudonocardiales</taxon>
        <taxon>Pseudonocardiaceae</taxon>
        <taxon>Pseudonocardia</taxon>
    </lineage>
</organism>
<dbReference type="PANTHER" id="PTHR10000">
    <property type="entry name" value="PHOSPHOSERINE PHOSPHATASE"/>
    <property type="match status" value="1"/>
</dbReference>
<gene>
    <name evidence="1" type="ORF">SAMN05216207_102139</name>
</gene>
<dbReference type="OrthoDB" id="3180855at2"/>
<dbReference type="InterPro" id="IPR036412">
    <property type="entry name" value="HAD-like_sf"/>
</dbReference>
<dbReference type="Pfam" id="PF08282">
    <property type="entry name" value="Hydrolase_3"/>
    <property type="match status" value="2"/>
</dbReference>
<dbReference type="Gene3D" id="3.40.50.1000">
    <property type="entry name" value="HAD superfamily/HAD-like"/>
    <property type="match status" value="1"/>
</dbReference>
<protein>
    <submittedName>
        <fullName evidence="1">HAD-superfamily hydrolase, subfamily IIB</fullName>
    </submittedName>
</protein>
<keyword evidence="2" id="KW-1185">Reference proteome</keyword>
<dbReference type="InterPro" id="IPR023214">
    <property type="entry name" value="HAD_sf"/>
</dbReference>
<dbReference type="STRING" id="260086.SAMN05216207_102139"/>
<dbReference type="Gene3D" id="3.30.1240.10">
    <property type="match status" value="1"/>
</dbReference>
<accession>A0A1I5BTG3</accession>
<dbReference type="PROSITE" id="PS01229">
    <property type="entry name" value="COF_2"/>
    <property type="match status" value="1"/>
</dbReference>
<dbReference type="GO" id="GO:0016791">
    <property type="term" value="F:phosphatase activity"/>
    <property type="evidence" value="ECO:0007669"/>
    <property type="project" value="TreeGrafter"/>
</dbReference>
<dbReference type="PANTHER" id="PTHR10000:SF8">
    <property type="entry name" value="HAD SUPERFAMILY HYDROLASE-LIKE, TYPE 3"/>
    <property type="match status" value="1"/>
</dbReference>
<dbReference type="GO" id="GO:0005829">
    <property type="term" value="C:cytosol"/>
    <property type="evidence" value="ECO:0007669"/>
    <property type="project" value="TreeGrafter"/>
</dbReference>
<evidence type="ECO:0000313" key="1">
    <source>
        <dbReference type="EMBL" id="SFN78024.1"/>
    </source>
</evidence>
<dbReference type="EMBL" id="FOUY01000021">
    <property type="protein sequence ID" value="SFN78024.1"/>
    <property type="molecule type" value="Genomic_DNA"/>
</dbReference>
<evidence type="ECO:0000313" key="2">
    <source>
        <dbReference type="Proteomes" id="UP000199614"/>
    </source>
</evidence>
<dbReference type="InterPro" id="IPR006379">
    <property type="entry name" value="HAD-SF_hydro_IIB"/>
</dbReference>
<proteinExistence type="predicted"/>
<dbReference type="AlphaFoldDB" id="A0A1I5BTG3"/>
<keyword evidence="1" id="KW-0378">Hydrolase</keyword>